<evidence type="ECO:0000256" key="2">
    <source>
        <dbReference type="ARBA" id="ARBA00022670"/>
    </source>
</evidence>
<evidence type="ECO:0000256" key="4">
    <source>
        <dbReference type="ARBA" id="ARBA00022801"/>
    </source>
</evidence>
<keyword evidence="10" id="KW-1133">Transmembrane helix</keyword>
<evidence type="ECO:0000256" key="9">
    <source>
        <dbReference type="RuleBase" id="RU361183"/>
    </source>
</evidence>
<dbReference type="EC" id="3.4.24.-" evidence="9"/>
<dbReference type="PROSITE" id="PS00022">
    <property type="entry name" value="EGF_1"/>
    <property type="match status" value="1"/>
</dbReference>
<comment type="caution">
    <text evidence="8">Lacks conserved residue(s) required for the propagation of feature annotation.</text>
</comment>
<accession>A0A090LJF3</accession>
<evidence type="ECO:0000256" key="6">
    <source>
        <dbReference type="ARBA" id="ARBA00023049"/>
    </source>
</evidence>
<evidence type="ECO:0000313" key="15">
    <source>
        <dbReference type="WormBase" id="SRAE_2000289600"/>
    </source>
</evidence>
<dbReference type="PANTHER" id="PTHR10127:SF794">
    <property type="entry name" value="ZINC METALLOPROTEINASE NAS-22-RELATED"/>
    <property type="match status" value="1"/>
</dbReference>
<dbReference type="GO" id="GO:0004222">
    <property type="term" value="F:metalloendopeptidase activity"/>
    <property type="evidence" value="ECO:0007669"/>
    <property type="project" value="UniProtKB-UniRule"/>
</dbReference>
<dbReference type="OrthoDB" id="291007at2759"/>
<evidence type="ECO:0000313" key="13">
    <source>
        <dbReference type="Proteomes" id="UP000035682"/>
    </source>
</evidence>
<keyword evidence="7 8" id="KW-1015">Disulfide bond</keyword>
<dbReference type="PANTHER" id="PTHR10127">
    <property type="entry name" value="DISCOIDIN, CUB, EGF, LAMININ , AND ZINC METALLOPROTEASE DOMAIN CONTAINING"/>
    <property type="match status" value="1"/>
</dbReference>
<dbReference type="PROSITE" id="PS51864">
    <property type="entry name" value="ASTACIN"/>
    <property type="match status" value="1"/>
</dbReference>
<dbReference type="RefSeq" id="XP_024507438.1">
    <property type="nucleotide sequence ID" value="XM_024654019.1"/>
</dbReference>
<reference evidence="13" key="1">
    <citation type="submission" date="2014-09" db="EMBL/GenBank/DDBJ databases">
        <authorList>
            <person name="Martin A.A."/>
        </authorList>
    </citation>
    <scope>NUCLEOTIDE SEQUENCE</scope>
    <source>
        <strain evidence="13">ED321</strain>
    </source>
</reference>
<dbReference type="InterPro" id="IPR006026">
    <property type="entry name" value="Peptidase_Metallo"/>
</dbReference>
<dbReference type="EMBL" id="LN609529">
    <property type="protein sequence ID" value="CEF68238.1"/>
    <property type="molecule type" value="Genomic_DNA"/>
</dbReference>
<evidence type="ECO:0000256" key="3">
    <source>
        <dbReference type="ARBA" id="ARBA00022723"/>
    </source>
</evidence>
<keyword evidence="6 9" id="KW-0482">Metalloprotease</keyword>
<dbReference type="SMART" id="SM00235">
    <property type="entry name" value="ZnMc"/>
    <property type="match status" value="1"/>
</dbReference>
<keyword evidence="1" id="KW-0245">EGF-like domain</keyword>
<evidence type="ECO:0000256" key="7">
    <source>
        <dbReference type="ARBA" id="ARBA00023157"/>
    </source>
</evidence>
<dbReference type="Pfam" id="PF00431">
    <property type="entry name" value="CUB"/>
    <property type="match status" value="1"/>
</dbReference>
<keyword evidence="2 9" id="KW-0645">Protease</keyword>
<dbReference type="WBParaSite" id="SRAE_2000289600.1">
    <property type="protein sequence ID" value="SRAE_2000289600.1"/>
    <property type="gene ID" value="WBGene00263110"/>
</dbReference>
<evidence type="ECO:0000256" key="10">
    <source>
        <dbReference type="SAM" id="Phobius"/>
    </source>
</evidence>
<dbReference type="PROSITE" id="PS01186">
    <property type="entry name" value="EGF_2"/>
    <property type="match status" value="1"/>
</dbReference>
<dbReference type="GO" id="GO:0006508">
    <property type="term" value="P:proteolysis"/>
    <property type="evidence" value="ECO:0007669"/>
    <property type="project" value="UniProtKB-KW"/>
</dbReference>
<dbReference type="Pfam" id="PF01400">
    <property type="entry name" value="Astacin"/>
    <property type="match status" value="1"/>
</dbReference>
<evidence type="ECO:0000256" key="1">
    <source>
        <dbReference type="ARBA" id="ARBA00022536"/>
    </source>
</evidence>
<keyword evidence="13" id="KW-1185">Reference proteome</keyword>
<dbReference type="SUPFAM" id="SSF49854">
    <property type="entry name" value="Spermadhesin, CUB domain"/>
    <property type="match status" value="1"/>
</dbReference>
<dbReference type="WormBase" id="SRAE_2000289600">
    <property type="protein sequence ID" value="SRP08794"/>
    <property type="gene ID" value="WBGene00263110"/>
</dbReference>
<dbReference type="PRINTS" id="PR00480">
    <property type="entry name" value="ASTACIN"/>
</dbReference>
<name>A0A090LJF3_STRRB</name>
<dbReference type="SUPFAM" id="SSF55486">
    <property type="entry name" value="Metalloproteases ('zincins'), catalytic domain"/>
    <property type="match status" value="1"/>
</dbReference>
<feature type="disulfide bond" evidence="8">
    <location>
        <begin position="108"/>
        <end position="263"/>
    </location>
</feature>
<dbReference type="Gene3D" id="2.60.120.290">
    <property type="entry name" value="Spermadhesin, CUB domain"/>
    <property type="match status" value="1"/>
</dbReference>
<feature type="domain" description="Peptidase M12A" evidence="11">
    <location>
        <begin position="59"/>
        <end position="264"/>
    </location>
</feature>
<dbReference type="InterPro" id="IPR000859">
    <property type="entry name" value="CUB_dom"/>
</dbReference>
<dbReference type="GO" id="GO:0008270">
    <property type="term" value="F:zinc ion binding"/>
    <property type="evidence" value="ECO:0007669"/>
    <property type="project" value="InterPro"/>
</dbReference>
<organism evidence="12">
    <name type="scientific">Strongyloides ratti</name>
    <name type="common">Parasitic roundworm</name>
    <dbReference type="NCBI Taxonomy" id="34506"/>
    <lineage>
        <taxon>Eukaryota</taxon>
        <taxon>Metazoa</taxon>
        <taxon>Ecdysozoa</taxon>
        <taxon>Nematoda</taxon>
        <taxon>Chromadorea</taxon>
        <taxon>Rhabditida</taxon>
        <taxon>Tylenchina</taxon>
        <taxon>Panagrolaimomorpha</taxon>
        <taxon>Strongyloidoidea</taxon>
        <taxon>Strongyloididae</taxon>
        <taxon>Strongyloides</taxon>
    </lineage>
</organism>
<dbReference type="InterPro" id="IPR001506">
    <property type="entry name" value="Peptidase_M12A"/>
</dbReference>
<reference evidence="14" key="3">
    <citation type="submission" date="2020-12" db="UniProtKB">
        <authorList>
            <consortium name="WormBaseParasite"/>
        </authorList>
    </citation>
    <scope>IDENTIFICATION</scope>
</reference>
<gene>
    <name evidence="12 14 15" type="ORF">SRAE_2000289600</name>
</gene>
<dbReference type="Gene3D" id="3.40.390.10">
    <property type="entry name" value="Collagenase (Catalytic Domain)"/>
    <property type="match status" value="1"/>
</dbReference>
<proteinExistence type="predicted"/>
<keyword evidence="3 9" id="KW-0479">Metal-binding</keyword>
<keyword evidence="4 9" id="KW-0378">Hydrolase</keyword>
<dbReference type="AlphaFoldDB" id="A0A090LJF3"/>
<keyword evidence="10" id="KW-0812">Transmembrane</keyword>
<evidence type="ECO:0000313" key="12">
    <source>
        <dbReference type="EMBL" id="CEF68238.1"/>
    </source>
</evidence>
<dbReference type="GeneID" id="36380603"/>
<dbReference type="CTD" id="36380603"/>
<sequence>MINLKIFFLYSVIYILCIFFSIINSTNFSSNEEYIKKRNVKRSIEEINNLKYDNEILDNLLTNNRKKRNLKIKVGKHKWTSPINLYFFYPLKNYMVKKATNILEKSTCLRFRYVNNFNHFKEGIQLVASYDCNSPLGKIFEKGWQKIDIGIECNSVGGILQMLLRTLGVIYEHNRVDRNFYVKIFQENVHLTDKKKFRISRTTAIDNFHLPYEYGSLMHFGMYNYSDNKLKTLIVKIPLYENTIGQQEELTFNDIKTLNLYYCSNICKIKIRCKNHGYQNPNNCNRCICIDGFEGDQCEYYKLLRGCGPNSMRITRRPSFLRIFGKKSCFFHLRANKVKKIKITILKMQMKSTYFLTCLPSNSIEIKYWKDKSVTGARFCHQRFPKIIISSNNYVILHYNSNDPTNYVYMYFKDTS</sequence>
<evidence type="ECO:0000256" key="8">
    <source>
        <dbReference type="PROSITE-ProRule" id="PRU01211"/>
    </source>
</evidence>
<keyword evidence="5 9" id="KW-0862">Zinc</keyword>
<dbReference type="InterPro" id="IPR035914">
    <property type="entry name" value="Sperma_CUB_dom_sf"/>
</dbReference>
<dbReference type="InterPro" id="IPR024079">
    <property type="entry name" value="MetalloPept_cat_dom_sf"/>
</dbReference>
<reference evidence="12" key="2">
    <citation type="submission" date="2014-09" db="EMBL/GenBank/DDBJ databases">
        <authorList>
            <person name="Aslett A.Martin."/>
        </authorList>
    </citation>
    <scope>NUCLEOTIDE SEQUENCE</scope>
    <source>
        <strain evidence="12">ED321 Heterogonic</strain>
    </source>
</reference>
<feature type="transmembrane region" description="Helical" evidence="10">
    <location>
        <begin position="7"/>
        <end position="23"/>
    </location>
</feature>
<evidence type="ECO:0000313" key="14">
    <source>
        <dbReference type="WBParaSite" id="SRAE_2000289600.1"/>
    </source>
</evidence>
<comment type="cofactor">
    <cofactor evidence="9">
        <name>Zn(2+)</name>
        <dbReference type="ChEBI" id="CHEBI:29105"/>
    </cofactor>
    <text evidence="9">Binds 1 zinc ion per subunit.</text>
</comment>
<dbReference type="Proteomes" id="UP000035682">
    <property type="component" value="Unplaced"/>
</dbReference>
<keyword evidence="10" id="KW-0472">Membrane</keyword>
<protein>
    <recommendedName>
        <fullName evidence="9">Metalloendopeptidase</fullName>
        <ecNumber evidence="9">3.4.24.-</ecNumber>
    </recommendedName>
</protein>
<evidence type="ECO:0000259" key="11">
    <source>
        <dbReference type="PROSITE" id="PS51864"/>
    </source>
</evidence>
<evidence type="ECO:0000256" key="5">
    <source>
        <dbReference type="ARBA" id="ARBA00022833"/>
    </source>
</evidence>
<dbReference type="InterPro" id="IPR000742">
    <property type="entry name" value="EGF"/>
</dbReference>